<proteinExistence type="predicted"/>
<reference evidence="3 4" key="1">
    <citation type="submission" date="2020-07" db="EMBL/GenBank/DDBJ databases">
        <title>Sequencing the genomes of 1000 actinobacteria strains.</title>
        <authorList>
            <person name="Klenk H.-P."/>
        </authorList>
    </citation>
    <scope>NUCLEOTIDE SEQUENCE [LARGE SCALE GENOMIC DNA]</scope>
    <source>
        <strain evidence="3 4">DSM 103164</strain>
    </source>
</reference>
<keyword evidence="4" id="KW-1185">Reference proteome</keyword>
<dbReference type="InterPro" id="IPR005149">
    <property type="entry name" value="Tscrpt_reg_PadR_N"/>
</dbReference>
<dbReference type="InterPro" id="IPR036388">
    <property type="entry name" value="WH-like_DNA-bd_sf"/>
</dbReference>
<feature type="region of interest" description="Disordered" evidence="1">
    <location>
        <begin position="214"/>
        <end position="238"/>
    </location>
</feature>
<name>A0A7Z0D899_9ACTN</name>
<dbReference type="Gene3D" id="1.10.10.10">
    <property type="entry name" value="Winged helix-like DNA-binding domain superfamily/Winged helix DNA-binding domain"/>
    <property type="match status" value="1"/>
</dbReference>
<dbReference type="EMBL" id="JACBZS010000001">
    <property type="protein sequence ID" value="NYI70769.1"/>
    <property type="molecule type" value="Genomic_DNA"/>
</dbReference>
<evidence type="ECO:0000313" key="3">
    <source>
        <dbReference type="EMBL" id="NYI70769.1"/>
    </source>
</evidence>
<sequence>MEDATGEAGTVSERELTPLALAALSIFAERPRHAYDVYQTMLTRREDRNVKLRPGSLYHAINRMVAGGLLAEVGTDRDGGRPERTTYKITPAGRERLAAQLRTMISTPVYEYPAFPVAVGELHNLPADEAVALLRARVGVLEAELDYHDAGDAWMRRAGLPERLWLDNHYIRVMHTAERDWCAALADRIAAGELDWTDRTPSGLAASCDYERAATPLHPDVPPRLANPEPAHQTEARN</sequence>
<accession>A0A7Z0D899</accession>
<dbReference type="SUPFAM" id="SSF46785">
    <property type="entry name" value="Winged helix' DNA-binding domain"/>
    <property type="match status" value="1"/>
</dbReference>
<dbReference type="RefSeq" id="WP_179444680.1">
    <property type="nucleotide sequence ID" value="NZ_JACBZS010000001.1"/>
</dbReference>
<gene>
    <name evidence="3" type="ORF">GGQ54_001329</name>
</gene>
<evidence type="ECO:0000256" key="1">
    <source>
        <dbReference type="SAM" id="MobiDB-lite"/>
    </source>
</evidence>
<comment type="caution">
    <text evidence="3">The sequence shown here is derived from an EMBL/GenBank/DDBJ whole genome shotgun (WGS) entry which is preliminary data.</text>
</comment>
<dbReference type="PANTHER" id="PTHR33169">
    <property type="entry name" value="PADR-FAMILY TRANSCRIPTIONAL REGULATOR"/>
    <property type="match status" value="1"/>
</dbReference>
<dbReference type="InterPro" id="IPR036390">
    <property type="entry name" value="WH_DNA-bd_sf"/>
</dbReference>
<feature type="domain" description="Transcription regulator PadR N-terminal" evidence="2">
    <location>
        <begin position="24"/>
        <end position="98"/>
    </location>
</feature>
<dbReference type="Pfam" id="PF03551">
    <property type="entry name" value="PadR"/>
    <property type="match status" value="1"/>
</dbReference>
<dbReference type="InterPro" id="IPR052509">
    <property type="entry name" value="Metal_resp_DNA-bind_regulator"/>
</dbReference>
<dbReference type="PANTHER" id="PTHR33169:SF14">
    <property type="entry name" value="TRANSCRIPTIONAL REGULATOR RV3488"/>
    <property type="match status" value="1"/>
</dbReference>
<evidence type="ECO:0000259" key="2">
    <source>
        <dbReference type="Pfam" id="PF03551"/>
    </source>
</evidence>
<dbReference type="AlphaFoldDB" id="A0A7Z0D899"/>
<keyword evidence="3" id="KW-0238">DNA-binding</keyword>
<protein>
    <submittedName>
        <fullName evidence="3">DNA-binding PadR family transcriptional regulator</fullName>
    </submittedName>
</protein>
<dbReference type="GO" id="GO:0003677">
    <property type="term" value="F:DNA binding"/>
    <property type="evidence" value="ECO:0007669"/>
    <property type="project" value="UniProtKB-KW"/>
</dbReference>
<dbReference type="Proteomes" id="UP000527616">
    <property type="component" value="Unassembled WGS sequence"/>
</dbReference>
<evidence type="ECO:0000313" key="4">
    <source>
        <dbReference type="Proteomes" id="UP000527616"/>
    </source>
</evidence>
<organism evidence="3 4">
    <name type="scientific">Naumannella cuiyingiana</name>
    <dbReference type="NCBI Taxonomy" id="1347891"/>
    <lineage>
        <taxon>Bacteria</taxon>
        <taxon>Bacillati</taxon>
        <taxon>Actinomycetota</taxon>
        <taxon>Actinomycetes</taxon>
        <taxon>Propionibacteriales</taxon>
        <taxon>Propionibacteriaceae</taxon>
        <taxon>Naumannella</taxon>
    </lineage>
</organism>